<evidence type="ECO:0000313" key="1">
    <source>
        <dbReference type="EMBL" id="GAU08880.1"/>
    </source>
</evidence>
<dbReference type="RefSeq" id="WP_218069974.1">
    <property type="nucleotide sequence ID" value="NZ_BDFE01000016.1"/>
</dbReference>
<dbReference type="AlphaFoldDB" id="A0A194AI26"/>
<evidence type="ECO:0000313" key="2">
    <source>
        <dbReference type="Proteomes" id="UP000095200"/>
    </source>
</evidence>
<proteinExistence type="predicted"/>
<dbReference type="STRING" id="1592317.DPF_1597"/>
<dbReference type="Proteomes" id="UP000095200">
    <property type="component" value="Unassembled WGS sequence"/>
</dbReference>
<gene>
    <name evidence="1" type="ORF">DPF_1597</name>
</gene>
<comment type="caution">
    <text evidence="1">The sequence shown here is derived from an EMBL/GenBank/DDBJ whole genome shotgun (WGS) entry which is preliminary data.</text>
</comment>
<keyword evidence="2" id="KW-1185">Reference proteome</keyword>
<accession>A0A194AI26</accession>
<protein>
    <submittedName>
        <fullName evidence="1">Integrase</fullName>
    </submittedName>
</protein>
<sequence length="80" mass="9554">MATFTKRGKGQWQVKIRRKGCPLQTKTFETKGDAEAWAREIESEMDRICNENEYNFHQKHYIMHERAYSSAFFECGRICE</sequence>
<name>A0A194AI26_9BACT</name>
<dbReference type="EMBL" id="BDFE01000016">
    <property type="protein sequence ID" value="GAU08880.1"/>
    <property type="molecule type" value="Genomic_DNA"/>
</dbReference>
<reference evidence="2" key="1">
    <citation type="submission" date="2016-06" db="EMBL/GenBank/DDBJ databases">
        <title>Draft genome sequence of Desulfoplanes formicivorans strain Pf12B.</title>
        <authorList>
            <person name="Watanabe M."/>
            <person name="Kojima H."/>
            <person name="Fukui M."/>
        </authorList>
    </citation>
    <scope>NUCLEOTIDE SEQUENCE [LARGE SCALE GENOMIC DNA]</scope>
    <source>
        <strain evidence="2">Pf12B</strain>
    </source>
</reference>
<organism evidence="1 2">
    <name type="scientific">Desulfoplanes formicivorans</name>
    <dbReference type="NCBI Taxonomy" id="1592317"/>
    <lineage>
        <taxon>Bacteria</taxon>
        <taxon>Pseudomonadati</taxon>
        <taxon>Thermodesulfobacteriota</taxon>
        <taxon>Desulfovibrionia</taxon>
        <taxon>Desulfovibrionales</taxon>
        <taxon>Desulfoplanaceae</taxon>
        <taxon>Desulfoplanes</taxon>
    </lineage>
</organism>